<accession>A0A6J7E7P8</accession>
<dbReference type="EMBL" id="CAFBPS010000087">
    <property type="protein sequence ID" value="CAB5032341.1"/>
    <property type="molecule type" value="Genomic_DNA"/>
</dbReference>
<dbReference type="InterPro" id="IPR011037">
    <property type="entry name" value="Pyrv_Knase-like_insert_dom_sf"/>
</dbReference>
<feature type="domain" description="MOSC" evidence="1">
    <location>
        <begin position="138"/>
        <end position="281"/>
    </location>
</feature>
<protein>
    <submittedName>
        <fullName evidence="4">Unannotated protein</fullName>
    </submittedName>
</protein>
<evidence type="ECO:0000313" key="3">
    <source>
        <dbReference type="EMBL" id="CAB4783707.1"/>
    </source>
</evidence>
<dbReference type="GO" id="GO:0030151">
    <property type="term" value="F:molybdenum ion binding"/>
    <property type="evidence" value="ECO:0007669"/>
    <property type="project" value="InterPro"/>
</dbReference>
<evidence type="ECO:0000313" key="2">
    <source>
        <dbReference type="EMBL" id="CAB4722915.1"/>
    </source>
</evidence>
<gene>
    <name evidence="2" type="ORF">UFOPK2658_01174</name>
    <name evidence="3" type="ORF">UFOPK2880_01606</name>
    <name evidence="4" type="ORF">UFOPK3304_01430</name>
    <name evidence="5" type="ORF">UFOPK3494_01392</name>
    <name evidence="6" type="ORF">UFOPK4134_01129</name>
</gene>
<sequence>MTQLWLSQIWVYPVKSMVGATVDECSVSELGLVGDRQWAVRDLENGGIRGAKKFGGLMKLSASFVAGSDHVSISLPSGHVVRSDDSDVHAAISNAIGVPVQLEALRPATDLDHYRRGAPGSDDMMEELRNIFGRDNDEPLPDFSVFPPEVMEFESPPGTYYDCWPLMIMSTSALRSMQEALPDSQIDIRRFRPSLVIDTGDQTGHPEFAWAGKTARIGECEIEFQSACPRCVMVTREVGDDLPADRAILRHIVRDLDQNVGVYAKVTKPGAIKTTDQLTFLS</sequence>
<dbReference type="GO" id="GO:0003824">
    <property type="term" value="F:catalytic activity"/>
    <property type="evidence" value="ECO:0007669"/>
    <property type="project" value="InterPro"/>
</dbReference>
<dbReference type="Pfam" id="PF03473">
    <property type="entry name" value="MOSC"/>
    <property type="match status" value="1"/>
</dbReference>
<reference evidence="4" key="1">
    <citation type="submission" date="2020-05" db="EMBL/GenBank/DDBJ databases">
        <authorList>
            <person name="Chiriac C."/>
            <person name="Salcher M."/>
            <person name="Ghai R."/>
            <person name="Kavagutti S V."/>
        </authorList>
    </citation>
    <scope>NUCLEOTIDE SEQUENCE</scope>
</reference>
<dbReference type="GO" id="GO:0030170">
    <property type="term" value="F:pyridoxal phosphate binding"/>
    <property type="evidence" value="ECO:0007669"/>
    <property type="project" value="InterPro"/>
</dbReference>
<dbReference type="EMBL" id="CAFBLJ010000090">
    <property type="protein sequence ID" value="CAB4878651.1"/>
    <property type="molecule type" value="Genomic_DNA"/>
</dbReference>
<evidence type="ECO:0000313" key="4">
    <source>
        <dbReference type="EMBL" id="CAB4878651.1"/>
    </source>
</evidence>
<dbReference type="PROSITE" id="PS51340">
    <property type="entry name" value="MOSC"/>
    <property type="match status" value="1"/>
</dbReference>
<dbReference type="InterPro" id="IPR005303">
    <property type="entry name" value="MOCOS_middle"/>
</dbReference>
<dbReference type="SUPFAM" id="SSF50800">
    <property type="entry name" value="PK beta-barrel domain-like"/>
    <property type="match status" value="1"/>
</dbReference>
<organism evidence="4">
    <name type="scientific">freshwater metagenome</name>
    <dbReference type="NCBI Taxonomy" id="449393"/>
    <lineage>
        <taxon>unclassified sequences</taxon>
        <taxon>metagenomes</taxon>
        <taxon>ecological metagenomes</taxon>
    </lineage>
</organism>
<evidence type="ECO:0000313" key="6">
    <source>
        <dbReference type="EMBL" id="CAB5032341.1"/>
    </source>
</evidence>
<dbReference type="EMBL" id="CAFBMF010000111">
    <property type="protein sequence ID" value="CAB4908904.1"/>
    <property type="molecule type" value="Genomic_DNA"/>
</dbReference>
<dbReference type="EMBL" id="CAEZYH010000051">
    <property type="protein sequence ID" value="CAB4722915.1"/>
    <property type="molecule type" value="Genomic_DNA"/>
</dbReference>
<dbReference type="Pfam" id="PF03476">
    <property type="entry name" value="MOSC_N"/>
    <property type="match status" value="1"/>
</dbReference>
<name>A0A6J7E7P8_9ZZZZ</name>
<dbReference type="AlphaFoldDB" id="A0A6J7E7P8"/>
<evidence type="ECO:0000313" key="5">
    <source>
        <dbReference type="EMBL" id="CAB4908904.1"/>
    </source>
</evidence>
<dbReference type="InterPro" id="IPR005302">
    <property type="entry name" value="MoCF_Sase_C"/>
</dbReference>
<evidence type="ECO:0000259" key="1">
    <source>
        <dbReference type="PROSITE" id="PS51340"/>
    </source>
</evidence>
<dbReference type="EMBL" id="CAEZZP010000134">
    <property type="protein sequence ID" value="CAB4783707.1"/>
    <property type="molecule type" value="Genomic_DNA"/>
</dbReference>
<proteinExistence type="predicted"/>